<dbReference type="InterPro" id="IPR020994">
    <property type="entry name" value="Uncharacterised_Ca-bd_CcbP"/>
</dbReference>
<evidence type="ECO:0000313" key="2">
    <source>
        <dbReference type="Proteomes" id="UP000001572"/>
    </source>
</evidence>
<protein>
    <submittedName>
        <fullName evidence="1">Uncharacterized protein</fullName>
    </submittedName>
</protein>
<reference evidence="2" key="1">
    <citation type="journal article" date="2016" name="Genome Announc.">
        <title>Complete genome sequence of Alkaliphilus metalliredigens strain QYMF, an alkaliphilic and metal-reducing bacterium isolated from borax-contaminated leachate ponds.</title>
        <authorList>
            <person name="Hwang C."/>
            <person name="Copeland A."/>
            <person name="Lucas S."/>
            <person name="Lapidus A."/>
            <person name="Barry K."/>
            <person name="Detter J.C."/>
            <person name="Glavina Del Rio T."/>
            <person name="Hammon N."/>
            <person name="Israni S."/>
            <person name="Dalin E."/>
            <person name="Tice H."/>
            <person name="Pitluck S."/>
            <person name="Chertkov O."/>
            <person name="Brettin T."/>
            <person name="Bruce D."/>
            <person name="Han C."/>
            <person name="Schmutz J."/>
            <person name="Larimer F."/>
            <person name="Land M.L."/>
            <person name="Hauser L."/>
            <person name="Kyrpides N."/>
            <person name="Mikhailova N."/>
            <person name="Ye Q."/>
            <person name="Zhou J."/>
            <person name="Richardson P."/>
            <person name="Fields M.W."/>
        </authorList>
    </citation>
    <scope>NUCLEOTIDE SEQUENCE [LARGE SCALE GENOMIC DNA]</scope>
    <source>
        <strain evidence="2">QYMF</strain>
    </source>
</reference>
<dbReference type="EMBL" id="CP000724">
    <property type="protein sequence ID" value="ABR49419.1"/>
    <property type="molecule type" value="Genomic_DNA"/>
</dbReference>
<proteinExistence type="predicted"/>
<evidence type="ECO:0000313" key="1">
    <source>
        <dbReference type="EMBL" id="ABR49419.1"/>
    </source>
</evidence>
<gene>
    <name evidence="1" type="ordered locus">Amet_3284</name>
</gene>
<name>A6TTA1_ALKMQ</name>
<keyword evidence="2" id="KW-1185">Reference proteome</keyword>
<dbReference type="HOGENOM" id="CLU_2581941_0_0_9"/>
<organism evidence="1 2">
    <name type="scientific">Alkaliphilus metalliredigens (strain QYMF)</name>
    <dbReference type="NCBI Taxonomy" id="293826"/>
    <lineage>
        <taxon>Bacteria</taxon>
        <taxon>Bacillati</taxon>
        <taxon>Bacillota</taxon>
        <taxon>Clostridia</taxon>
        <taxon>Peptostreptococcales</taxon>
        <taxon>Natronincolaceae</taxon>
        <taxon>Alkaliphilus</taxon>
    </lineage>
</organism>
<accession>A6TTA1</accession>
<dbReference type="AlphaFoldDB" id="A6TTA1"/>
<dbReference type="Proteomes" id="UP000001572">
    <property type="component" value="Chromosome"/>
</dbReference>
<dbReference type="Pfam" id="PF11535">
    <property type="entry name" value="Calci_bind_CcbP"/>
    <property type="match status" value="1"/>
</dbReference>
<sequence length="80" mass="9716">MEFPFEAEVNEYQEPSCFIQQGDKLKVIKVESEEDLYWIIVEVRFDRFKSYFPLCDLKALYLDDDGKVALYDYRVWFANR</sequence>
<dbReference type="KEGG" id="amt:Amet_3284"/>